<keyword evidence="3" id="KW-1185">Reference proteome</keyword>
<dbReference type="PANTHER" id="PTHR43798:SF33">
    <property type="entry name" value="HYDROLASE, PUTATIVE (AFU_ORTHOLOGUE AFUA_2G14860)-RELATED"/>
    <property type="match status" value="1"/>
</dbReference>
<dbReference type="GO" id="GO:0047372">
    <property type="term" value="F:monoacylglycerol lipase activity"/>
    <property type="evidence" value="ECO:0007669"/>
    <property type="project" value="TreeGrafter"/>
</dbReference>
<feature type="domain" description="AB hydrolase-1" evidence="1">
    <location>
        <begin position="8"/>
        <end position="235"/>
    </location>
</feature>
<evidence type="ECO:0000313" key="2">
    <source>
        <dbReference type="EMBL" id="SEO18652.1"/>
    </source>
</evidence>
<dbReference type="AlphaFoldDB" id="A0A1H8MML8"/>
<dbReference type="SUPFAM" id="SSF53474">
    <property type="entry name" value="alpha/beta-Hydrolases"/>
    <property type="match status" value="1"/>
</dbReference>
<dbReference type="Pfam" id="PF12697">
    <property type="entry name" value="Abhydrolase_6"/>
    <property type="match status" value="1"/>
</dbReference>
<dbReference type="InterPro" id="IPR000073">
    <property type="entry name" value="AB_hydrolase_1"/>
</dbReference>
<dbReference type="Proteomes" id="UP000199054">
    <property type="component" value="Unassembled WGS sequence"/>
</dbReference>
<reference evidence="2 3" key="1">
    <citation type="submission" date="2016-10" db="EMBL/GenBank/DDBJ databases">
        <authorList>
            <person name="de Groot N.N."/>
        </authorList>
    </citation>
    <scope>NUCLEOTIDE SEQUENCE [LARGE SCALE GENOMIC DNA]</scope>
    <source>
        <strain evidence="2 3">DSM 8512</strain>
    </source>
</reference>
<dbReference type="EMBL" id="FODE01000042">
    <property type="protein sequence ID" value="SEO18652.1"/>
    <property type="molecule type" value="Genomic_DNA"/>
</dbReference>
<name>A0A1H8MML8_9RHOB</name>
<dbReference type="PRINTS" id="PR00111">
    <property type="entry name" value="ABHYDROLASE"/>
</dbReference>
<dbReference type="GO" id="GO:0046464">
    <property type="term" value="P:acylglycerol catabolic process"/>
    <property type="evidence" value="ECO:0007669"/>
    <property type="project" value="TreeGrafter"/>
</dbReference>
<dbReference type="RefSeq" id="WP_090616766.1">
    <property type="nucleotide sequence ID" value="NZ_CP067128.1"/>
</dbReference>
<dbReference type="InterPro" id="IPR029058">
    <property type="entry name" value="AB_hydrolase_fold"/>
</dbReference>
<organism evidence="2 3">
    <name type="scientific">Paracoccus alcaliphilus</name>
    <dbReference type="NCBI Taxonomy" id="34002"/>
    <lineage>
        <taxon>Bacteria</taxon>
        <taxon>Pseudomonadati</taxon>
        <taxon>Pseudomonadota</taxon>
        <taxon>Alphaproteobacteria</taxon>
        <taxon>Rhodobacterales</taxon>
        <taxon>Paracoccaceae</taxon>
        <taxon>Paracoccus</taxon>
    </lineage>
</organism>
<accession>A0A1H8MML8</accession>
<dbReference type="STRING" id="34002.SAMN04489859_104231"/>
<gene>
    <name evidence="2" type="ORF">SAMN04489859_104231</name>
</gene>
<sequence length="258" mass="27299">MGKAASALVLVHGYLGGAAHWHDQIARFGGRIRVIAPDLPGFGARSTEAAPDSIAGFAQDILRELDEQGVQSFHLVGHSMGGMIAQEIAALAPARVGRLVLYGTGPLGALPDRFEPIAASRARIMSEGLGPAIERIVASWFLTGEAAPGYPGCADLASRVGSQAALAALTAMESWDGRDRLGTIVAPTLVLWGDCDRSYGWSQTEMLWRGILRASLAVVPGAAHNVHQEKPKIFNRLLSDFLELSMHSETEALAVKAG</sequence>
<evidence type="ECO:0000259" key="1">
    <source>
        <dbReference type="Pfam" id="PF12697"/>
    </source>
</evidence>
<dbReference type="InterPro" id="IPR050266">
    <property type="entry name" value="AB_hydrolase_sf"/>
</dbReference>
<dbReference type="PANTHER" id="PTHR43798">
    <property type="entry name" value="MONOACYLGLYCEROL LIPASE"/>
    <property type="match status" value="1"/>
</dbReference>
<dbReference type="GO" id="GO:0016020">
    <property type="term" value="C:membrane"/>
    <property type="evidence" value="ECO:0007669"/>
    <property type="project" value="TreeGrafter"/>
</dbReference>
<evidence type="ECO:0000313" key="3">
    <source>
        <dbReference type="Proteomes" id="UP000199054"/>
    </source>
</evidence>
<dbReference type="OrthoDB" id="9808398at2"/>
<proteinExistence type="predicted"/>
<dbReference type="Gene3D" id="3.40.50.1820">
    <property type="entry name" value="alpha/beta hydrolase"/>
    <property type="match status" value="1"/>
</dbReference>
<protein>
    <submittedName>
        <fullName evidence="2">Pimeloyl-ACP methyl ester carboxylesterase</fullName>
    </submittedName>
</protein>